<proteinExistence type="predicted"/>
<protein>
    <submittedName>
        <fullName evidence="1">Uncharacterized protein</fullName>
    </submittedName>
</protein>
<evidence type="ECO:0000313" key="2">
    <source>
        <dbReference type="Proteomes" id="UP000005156"/>
    </source>
</evidence>
<reference evidence="1 2" key="1">
    <citation type="submission" date="2011-02" db="EMBL/GenBank/DDBJ databases">
        <authorList>
            <person name="Weinstock G."/>
            <person name="Sodergren E."/>
            <person name="Clifton S."/>
            <person name="Fulton L."/>
            <person name="Fulton B."/>
            <person name="Courtney L."/>
            <person name="Fronick C."/>
            <person name="Harrison M."/>
            <person name="Strong C."/>
            <person name="Farmer C."/>
            <person name="Delahaunty K."/>
            <person name="Markovic C."/>
            <person name="Hall O."/>
            <person name="Minx P."/>
            <person name="Tomlinson C."/>
            <person name="Mitreva M."/>
            <person name="Hou S."/>
            <person name="Chen J."/>
            <person name="Wollam A."/>
            <person name="Pepin K.H."/>
            <person name="Johnson M."/>
            <person name="Bhonagiri V."/>
            <person name="Zhang X."/>
            <person name="Suruliraj S."/>
            <person name="Warren W."/>
            <person name="Chinwalla A."/>
            <person name="Mardis E.R."/>
            <person name="Wilson R.K."/>
        </authorList>
    </citation>
    <scope>NUCLEOTIDE SEQUENCE [LARGE SCALE GENOMIC DNA]</scope>
    <source>
        <strain evidence="1 2">YIT 11859</strain>
    </source>
</reference>
<dbReference type="EMBL" id="AFBP01000048">
    <property type="protein sequence ID" value="EGG53987.1"/>
    <property type="molecule type" value="Genomic_DNA"/>
</dbReference>
<dbReference type="HOGENOM" id="CLU_3059257_0_0_4"/>
<dbReference type="eggNOG" id="ENOG50346J8">
    <property type="taxonomic scope" value="Bacteria"/>
</dbReference>
<organism evidence="1 2">
    <name type="scientific">Parasutterella excrementihominis YIT 11859</name>
    <dbReference type="NCBI Taxonomy" id="762966"/>
    <lineage>
        <taxon>Bacteria</taxon>
        <taxon>Pseudomonadati</taxon>
        <taxon>Pseudomonadota</taxon>
        <taxon>Betaproteobacteria</taxon>
        <taxon>Burkholderiales</taxon>
        <taxon>Sutterellaceae</taxon>
        <taxon>Parasutterella</taxon>
    </lineage>
</organism>
<dbReference type="Proteomes" id="UP000005156">
    <property type="component" value="Unassembled WGS sequence"/>
</dbReference>
<sequence length="53" mass="6036">MRNKFYETGSKEHSGPVFLLFGQSIELNFGGIFSLRQISLLDFDQPFSDGAHR</sequence>
<evidence type="ECO:0000313" key="1">
    <source>
        <dbReference type="EMBL" id="EGG53987.1"/>
    </source>
</evidence>
<accession>F3QL05</accession>
<gene>
    <name evidence="1" type="ORF">HMPREF9439_01622</name>
</gene>
<keyword evidence="2" id="KW-1185">Reference proteome</keyword>
<comment type="caution">
    <text evidence="1">The sequence shown here is derived from an EMBL/GenBank/DDBJ whole genome shotgun (WGS) entry which is preliminary data.</text>
</comment>
<name>F3QL05_9BURK</name>
<dbReference type="AlphaFoldDB" id="F3QL05"/>